<evidence type="ECO:0000313" key="1">
    <source>
        <dbReference type="EMBL" id="KAF2813590.1"/>
    </source>
</evidence>
<keyword evidence="2" id="KW-1185">Reference proteome</keyword>
<proteinExistence type="predicted"/>
<dbReference type="OrthoDB" id="10389975at2759"/>
<evidence type="ECO:0000313" key="3">
    <source>
        <dbReference type="RefSeq" id="XP_033580554.1"/>
    </source>
</evidence>
<reference evidence="1 3" key="1">
    <citation type="journal article" date="2020" name="Stud. Mycol.">
        <title>101 Dothideomycetes genomes: a test case for predicting lifestyles and emergence of pathogens.</title>
        <authorList>
            <person name="Haridas S."/>
            <person name="Albert R."/>
            <person name="Binder M."/>
            <person name="Bloem J."/>
            <person name="Labutti K."/>
            <person name="Salamov A."/>
            <person name="Andreopoulos B."/>
            <person name="Baker S."/>
            <person name="Barry K."/>
            <person name="Bills G."/>
            <person name="Bluhm B."/>
            <person name="Cannon C."/>
            <person name="Castanera R."/>
            <person name="Culley D."/>
            <person name="Daum C."/>
            <person name="Ezra D."/>
            <person name="Gonzalez J."/>
            <person name="Henrissat B."/>
            <person name="Kuo A."/>
            <person name="Liang C."/>
            <person name="Lipzen A."/>
            <person name="Lutzoni F."/>
            <person name="Magnuson J."/>
            <person name="Mondo S."/>
            <person name="Nolan M."/>
            <person name="Ohm R."/>
            <person name="Pangilinan J."/>
            <person name="Park H.-J."/>
            <person name="Ramirez L."/>
            <person name="Alfaro M."/>
            <person name="Sun H."/>
            <person name="Tritt A."/>
            <person name="Yoshinaga Y."/>
            <person name="Zwiers L.-H."/>
            <person name="Turgeon B."/>
            <person name="Goodwin S."/>
            <person name="Spatafora J."/>
            <person name="Crous P."/>
            <person name="Grigoriev I."/>
        </authorList>
    </citation>
    <scope>NUCLEOTIDE SEQUENCE</scope>
    <source>
        <strain evidence="1 3">CBS 304.34</strain>
    </source>
</reference>
<evidence type="ECO:0000313" key="2">
    <source>
        <dbReference type="Proteomes" id="UP000504636"/>
    </source>
</evidence>
<organism evidence="1">
    <name type="scientific">Mytilinidion resinicola</name>
    <dbReference type="NCBI Taxonomy" id="574789"/>
    <lineage>
        <taxon>Eukaryota</taxon>
        <taxon>Fungi</taxon>
        <taxon>Dikarya</taxon>
        <taxon>Ascomycota</taxon>
        <taxon>Pezizomycotina</taxon>
        <taxon>Dothideomycetes</taxon>
        <taxon>Pleosporomycetidae</taxon>
        <taxon>Mytilinidiales</taxon>
        <taxon>Mytilinidiaceae</taxon>
        <taxon>Mytilinidion</taxon>
    </lineage>
</organism>
<accession>A0A6A6YXT2</accession>
<protein>
    <submittedName>
        <fullName evidence="1 3">Uncharacterized protein</fullName>
    </submittedName>
</protein>
<sequence>MAEPPSQSDPYNTFLHAYQQGSIPETFAHLLHEPSAVITELIQSRHDPSHPSHFVWEQAEQLPRFREYRLQKLADEVGIPVTTTGPDTAIIADPPVTGNGNVTHDTKATEKACELLNEDENAKAVYEPSQHGILVWWKAEVCWPEDELAPRLRIPTIMATMSDPNDAMTAFAFLDRSEKPEEWAKGCKGHSEEELQAFTELMQNRLNRTHQAYNFWKTHRTTNALPSCGAPMPGKRDRNTRY</sequence>
<dbReference type="GeneID" id="54466117"/>
<reference evidence="3" key="3">
    <citation type="submission" date="2025-04" db="UniProtKB">
        <authorList>
            <consortium name="RefSeq"/>
        </authorList>
    </citation>
    <scope>IDENTIFICATION</scope>
    <source>
        <strain evidence="3">CBS 304.34</strain>
    </source>
</reference>
<gene>
    <name evidence="1 3" type="ORF">BDZ99DRAFT_517837</name>
</gene>
<dbReference type="Proteomes" id="UP000504636">
    <property type="component" value="Unplaced"/>
</dbReference>
<reference evidence="3" key="2">
    <citation type="submission" date="2020-04" db="EMBL/GenBank/DDBJ databases">
        <authorList>
            <consortium name="NCBI Genome Project"/>
        </authorList>
    </citation>
    <scope>NUCLEOTIDE SEQUENCE</scope>
    <source>
        <strain evidence="3">CBS 304.34</strain>
    </source>
</reference>
<dbReference type="AlphaFoldDB" id="A0A6A6YXT2"/>
<dbReference type="EMBL" id="MU003696">
    <property type="protein sequence ID" value="KAF2813590.1"/>
    <property type="molecule type" value="Genomic_DNA"/>
</dbReference>
<dbReference type="RefSeq" id="XP_033580554.1">
    <property type="nucleotide sequence ID" value="XM_033725224.1"/>
</dbReference>
<name>A0A6A6YXT2_9PEZI</name>